<dbReference type="InterPro" id="IPR025316">
    <property type="entry name" value="DUF4221"/>
</dbReference>
<dbReference type="STRING" id="279360.MB14_09245"/>
<reference evidence="1" key="1">
    <citation type="submission" date="2016-01" db="EMBL/GenBank/DDBJ databases">
        <title>Genome sequencing of Roseivirga ehrenbergii KMM 6017.</title>
        <authorList>
            <person name="Selvaratnam C."/>
            <person name="Thevarajoo S."/>
            <person name="Goh K.M."/>
            <person name="Ee R."/>
            <person name="Chan K.-G."/>
            <person name="Chong C.S."/>
        </authorList>
    </citation>
    <scope>NUCLEOTIDE SEQUENCE [LARGE SCALE GENOMIC DNA]</scope>
    <source>
        <strain evidence="1">KMM 6017</strain>
    </source>
</reference>
<evidence type="ECO:0000313" key="1">
    <source>
        <dbReference type="EMBL" id="KYG72215.1"/>
    </source>
</evidence>
<evidence type="ECO:0000313" key="2">
    <source>
        <dbReference type="Proteomes" id="UP000075583"/>
    </source>
</evidence>
<name>A0A150X0F4_ROSEK</name>
<protein>
    <recommendedName>
        <fullName evidence="3">DUF4221 domain-containing protein</fullName>
    </recommendedName>
</protein>
<dbReference type="AlphaFoldDB" id="A0A150X0F4"/>
<accession>A0A150X0F4</accession>
<evidence type="ECO:0008006" key="3">
    <source>
        <dbReference type="Google" id="ProtNLM"/>
    </source>
</evidence>
<sequence>MDATTSGISEYVTTYNHLKPSDSIFNNNQTYLCYLNRGKEIQFYDLESKEIIHRISFQSAGPNAIIGRITAFNVVSADSIFVSSFPVPFVFRVNLLGEVKEKIMLGPFDKAVEPISNTSKPLLVTNNHIYSSFYTTLPPTDFHSPLSGDELDNVIIDIDLKSKKQKLQYHLPSPYTKNKLLSHYYYNPSIEKGKRSGEILISFGAHDSISVTDFNNFDRNYYAGSSLFDEIPSLEKQDGWDHYRLNYMYEGIIYDEFRNYYYRFLTLPKKKDELKSEDLKTGNVKDIAIIILNGNFEKIGETIIDPSYSNMTYFINEEGLNLFNIEKGLTDEDNLYFGTFKVSNL</sequence>
<dbReference type="Pfam" id="PF13970">
    <property type="entry name" value="DUF4221"/>
    <property type="match status" value="1"/>
</dbReference>
<gene>
    <name evidence="1" type="ORF">MB14_09245</name>
</gene>
<keyword evidence="2" id="KW-1185">Reference proteome</keyword>
<dbReference type="Proteomes" id="UP000075583">
    <property type="component" value="Unassembled WGS sequence"/>
</dbReference>
<proteinExistence type="predicted"/>
<comment type="caution">
    <text evidence="1">The sequence shown here is derived from an EMBL/GenBank/DDBJ whole genome shotgun (WGS) entry which is preliminary data.</text>
</comment>
<organism evidence="1 2">
    <name type="scientific">Roseivirga ehrenbergii (strain DSM 102268 / JCM 13514 / KCTC 12282 / NCIMB 14502 / KMM 6017)</name>
    <dbReference type="NCBI Taxonomy" id="279360"/>
    <lineage>
        <taxon>Bacteria</taxon>
        <taxon>Pseudomonadati</taxon>
        <taxon>Bacteroidota</taxon>
        <taxon>Cytophagia</taxon>
        <taxon>Cytophagales</taxon>
        <taxon>Roseivirgaceae</taxon>
        <taxon>Roseivirga</taxon>
    </lineage>
</organism>
<dbReference type="EMBL" id="LQZQ01000049">
    <property type="protein sequence ID" value="KYG72215.1"/>
    <property type="molecule type" value="Genomic_DNA"/>
</dbReference>